<dbReference type="InterPro" id="IPR003107">
    <property type="entry name" value="HAT"/>
</dbReference>
<dbReference type="Gene3D" id="1.25.40.10">
    <property type="entry name" value="Tetratricopeptide repeat domain"/>
    <property type="match status" value="1"/>
</dbReference>
<dbReference type="GO" id="GO:2000636">
    <property type="term" value="P:positive regulation of primary miRNA processing"/>
    <property type="evidence" value="ECO:0000318"/>
    <property type="project" value="GO_Central"/>
</dbReference>
<dbReference type="InParanoid" id="A0A1Y3BV09"/>
<dbReference type="EMBL" id="KZ113481">
    <property type="protein sequence ID" value="OTF84612.1"/>
    <property type="molecule type" value="Genomic_DNA"/>
</dbReference>
<dbReference type="SMART" id="SM00386">
    <property type="entry name" value="HAT"/>
    <property type="match status" value="4"/>
</dbReference>
<name>A0A1Y3BV09_HELAN</name>
<reference evidence="2" key="3">
    <citation type="submission" date="2020-06" db="EMBL/GenBank/DDBJ databases">
        <title>Helianthus annuus Genome sequencing and assembly Release 2.</title>
        <authorList>
            <person name="Gouzy J."/>
            <person name="Langlade N."/>
            <person name="Munos S."/>
        </authorList>
    </citation>
    <scope>NUCLEOTIDE SEQUENCE</scope>
    <source>
        <tissue evidence="2">Leaves</tissue>
    </source>
</reference>
<dbReference type="Pfam" id="PF13428">
    <property type="entry name" value="TPR_14"/>
    <property type="match status" value="1"/>
</dbReference>
<dbReference type="AlphaFoldDB" id="A0A1Y3BV09"/>
<protein>
    <submittedName>
        <fullName evidence="3">Putative tetratricopeptide-like helical domain, Pre-mRNA-processing factor 6/Prp1/STA1</fullName>
    </submittedName>
    <submittedName>
        <fullName evidence="2">Tetratricopeptide-like helical domain superfamily, pre-mRNA-processing factor 6/Prp1/STA1</fullName>
    </submittedName>
</protein>
<dbReference type="Gramene" id="mRNA:HanXRQr2_Chr04g0149671">
    <property type="protein sequence ID" value="CDS:HanXRQr2_Chr04g0149671.1"/>
    <property type="gene ID" value="HanXRQr2_Chr04g0149671"/>
</dbReference>
<dbReference type="GO" id="GO:0000398">
    <property type="term" value="P:mRNA splicing, via spliceosome"/>
    <property type="evidence" value="ECO:0000318"/>
    <property type="project" value="GO_Central"/>
</dbReference>
<dbReference type="Proteomes" id="UP000215914">
    <property type="component" value="Unassembled WGS sequence"/>
</dbReference>
<evidence type="ECO:0000313" key="4">
    <source>
        <dbReference type="Proteomes" id="UP000215914"/>
    </source>
</evidence>
<accession>A0A1Y3BV09</accession>
<dbReference type="GO" id="GO:0046540">
    <property type="term" value="C:U4/U6 x U5 tri-snRNP complex"/>
    <property type="evidence" value="ECO:0000318"/>
    <property type="project" value="GO_Central"/>
</dbReference>
<keyword evidence="4" id="KW-1185">Reference proteome</keyword>
<evidence type="ECO:0000313" key="2">
    <source>
        <dbReference type="EMBL" id="KAF5808800.1"/>
    </source>
</evidence>
<dbReference type="InterPro" id="IPR011990">
    <property type="entry name" value="TPR-like_helical_dom_sf"/>
</dbReference>
<reference evidence="2" key="1">
    <citation type="journal article" date="2017" name="Nature">
        <title>The sunflower genome provides insights into oil metabolism, flowering and Asterid evolution.</title>
        <authorList>
            <person name="Badouin H."/>
            <person name="Gouzy J."/>
            <person name="Grassa C.J."/>
            <person name="Murat F."/>
            <person name="Staton S.E."/>
            <person name="Cottret L."/>
            <person name="Lelandais-Briere C."/>
            <person name="Owens G.L."/>
            <person name="Carrere S."/>
            <person name="Mayjonade B."/>
            <person name="Legrand L."/>
            <person name="Gill N."/>
            <person name="Kane N.C."/>
            <person name="Bowers J.E."/>
            <person name="Hubner S."/>
            <person name="Bellec A."/>
            <person name="Berard A."/>
            <person name="Berges H."/>
            <person name="Blanchet N."/>
            <person name="Boniface M.C."/>
            <person name="Brunel D."/>
            <person name="Catrice O."/>
            <person name="Chaidir N."/>
            <person name="Claudel C."/>
            <person name="Donnadieu C."/>
            <person name="Faraut T."/>
            <person name="Fievet G."/>
            <person name="Helmstetter N."/>
            <person name="King M."/>
            <person name="Knapp S.J."/>
            <person name="Lai Z."/>
            <person name="Le Paslier M.C."/>
            <person name="Lippi Y."/>
            <person name="Lorenzon L."/>
            <person name="Mandel J.R."/>
            <person name="Marage G."/>
            <person name="Marchand G."/>
            <person name="Marquand E."/>
            <person name="Bret-Mestries E."/>
            <person name="Morien E."/>
            <person name="Nambeesan S."/>
            <person name="Nguyen T."/>
            <person name="Pegot-Espagnet P."/>
            <person name="Pouilly N."/>
            <person name="Raftis F."/>
            <person name="Sallet E."/>
            <person name="Schiex T."/>
            <person name="Thomas J."/>
            <person name="Vandecasteele C."/>
            <person name="Vares D."/>
            <person name="Vear F."/>
            <person name="Vautrin S."/>
            <person name="Crespi M."/>
            <person name="Mangin B."/>
            <person name="Burke J.M."/>
            <person name="Salse J."/>
            <person name="Munos S."/>
            <person name="Vincourt P."/>
            <person name="Rieseberg L.H."/>
            <person name="Langlade N.B."/>
        </authorList>
    </citation>
    <scope>NUCLEOTIDE SEQUENCE</scope>
    <source>
        <tissue evidence="2">Leaves</tissue>
    </source>
</reference>
<dbReference type="STRING" id="4232.A0A1Y3BV09"/>
<proteinExistence type="predicted"/>
<dbReference type="PANTHER" id="PTHR11246">
    <property type="entry name" value="PRE-MRNA SPLICING FACTOR"/>
    <property type="match status" value="1"/>
</dbReference>
<dbReference type="GO" id="GO:0071013">
    <property type="term" value="C:catalytic step 2 spliceosome"/>
    <property type="evidence" value="ECO:0000318"/>
    <property type="project" value="GO_Central"/>
</dbReference>
<dbReference type="PANTHER" id="PTHR11246:SF1">
    <property type="entry name" value="PRE-MRNA-PROCESSING FACTOR 6"/>
    <property type="match status" value="1"/>
</dbReference>
<reference evidence="3" key="2">
    <citation type="submission" date="2017-02" db="EMBL/GenBank/DDBJ databases">
        <title>Sunflower complete genome.</title>
        <authorList>
            <person name="Langlade N."/>
            <person name="Munos S."/>
        </authorList>
    </citation>
    <scope>NUCLEOTIDE SEQUENCE [LARGE SCALE GENOMIC DNA]</scope>
    <source>
        <tissue evidence="3">Leaves</tissue>
    </source>
</reference>
<keyword evidence="1" id="KW-0677">Repeat</keyword>
<dbReference type="InterPro" id="IPR045075">
    <property type="entry name" value="Syf1-like"/>
</dbReference>
<dbReference type="SUPFAM" id="SSF48452">
    <property type="entry name" value="TPR-like"/>
    <property type="match status" value="2"/>
</dbReference>
<gene>
    <name evidence="3" type="ORF">HannXRQ_Chr00c0158g0572131</name>
    <name evidence="2" type="ORF">HanXRQr2_Chr04g0149671</name>
</gene>
<dbReference type="GO" id="GO:0000244">
    <property type="term" value="P:spliceosomal tri-snRNP complex assembly"/>
    <property type="evidence" value="ECO:0000318"/>
    <property type="project" value="GO_Central"/>
</dbReference>
<sequence>MQPLAPKNRLNLVNTKPPSNCVASFSRGATTHSDIGHARVAPDLLDFESVMLNMMRKIKRLMLLKSVIRTNPKGWIEAARLEEDTGNIRKARELIRKGCEEFPKNEDVWIEACRLANPDEAKGVIAKGVNTIPNSVKLWIQAARLEHDDYNKRRVLRKGLEKIPDSVRLWKALVELANEDEAKRLLQRAVECCPLHVELWLALARLEKYDAAKKVLNKAREKLTKKRAIWIAEAKLEEAFGNTFMVGKVIERGIRALQREGVEIDREAWMKEAEAAEWAGYVWTCNAIISNTKGFH</sequence>
<dbReference type="OrthoDB" id="440128at2759"/>
<dbReference type="GO" id="GO:0080188">
    <property type="term" value="P:gene silencing by siRNA-directed DNA methylation"/>
    <property type="evidence" value="ECO:0000318"/>
    <property type="project" value="GO_Central"/>
</dbReference>
<evidence type="ECO:0000256" key="1">
    <source>
        <dbReference type="ARBA" id="ARBA00022737"/>
    </source>
</evidence>
<dbReference type="FunFam" id="1.25.40.10:FF:003529">
    <property type="entry name" value="Uncharacterized protein"/>
    <property type="match status" value="1"/>
</dbReference>
<dbReference type="EMBL" id="MNCJ02000319">
    <property type="protein sequence ID" value="KAF5808800.1"/>
    <property type="molecule type" value="Genomic_DNA"/>
</dbReference>
<organism evidence="3">
    <name type="scientific">Helianthus annuus</name>
    <name type="common">Common sunflower</name>
    <dbReference type="NCBI Taxonomy" id="4232"/>
    <lineage>
        <taxon>Eukaryota</taxon>
        <taxon>Viridiplantae</taxon>
        <taxon>Streptophyta</taxon>
        <taxon>Embryophyta</taxon>
        <taxon>Tracheophyta</taxon>
        <taxon>Spermatophyta</taxon>
        <taxon>Magnoliopsida</taxon>
        <taxon>eudicotyledons</taxon>
        <taxon>Gunneridae</taxon>
        <taxon>Pentapetalae</taxon>
        <taxon>asterids</taxon>
        <taxon>campanulids</taxon>
        <taxon>Asterales</taxon>
        <taxon>Asteraceae</taxon>
        <taxon>Asteroideae</taxon>
        <taxon>Heliantheae alliance</taxon>
        <taxon>Heliantheae</taxon>
        <taxon>Helianthus</taxon>
    </lineage>
</organism>
<evidence type="ECO:0000313" key="3">
    <source>
        <dbReference type="EMBL" id="OTF84612.1"/>
    </source>
</evidence>